<evidence type="ECO:0000313" key="4">
    <source>
        <dbReference type="Proteomes" id="UP000021369"/>
    </source>
</evidence>
<dbReference type="Gene3D" id="3.10.290.10">
    <property type="entry name" value="RNA-binding S4 domain"/>
    <property type="match status" value="1"/>
</dbReference>
<accession>A0A011WLF9</accession>
<sequence>MKLRNFSFLNNTSDDDKRLLSTFLDWTDMADEKYITKYSAFLDERQCLLCEKVMASVKYENYLLWGGYENAERKMLCVYPQYGDENIIESFPMQAVTFRFRPEDKLSHRDFLGSLMALGITRGCVGDILVNSGSASVFVKDTVVRDVLGITKIGRVGVKAEEGFDVQSVKEPEFREITGTVASLRLDSVLSLALRISREKASALIKGGTVEVSHEKTDQPSRTVEPGDKISAKGHGKFLLKSVDGVSHKDRIHITICKYI</sequence>
<keyword evidence="1" id="KW-0694">RNA-binding</keyword>
<keyword evidence="4" id="KW-1185">Reference proteome</keyword>
<dbReference type="InterPro" id="IPR036986">
    <property type="entry name" value="S4_RNA-bd_sf"/>
</dbReference>
<dbReference type="Proteomes" id="UP000021369">
    <property type="component" value="Unassembled WGS sequence"/>
</dbReference>
<dbReference type="Gene3D" id="3.30.1370.160">
    <property type="match status" value="1"/>
</dbReference>
<dbReference type="CDD" id="cd00165">
    <property type="entry name" value="S4"/>
    <property type="match status" value="1"/>
</dbReference>
<proteinExistence type="predicted"/>
<dbReference type="InterPro" id="IPR012677">
    <property type="entry name" value="Nucleotide-bd_a/b_plait_sf"/>
</dbReference>
<dbReference type="SMART" id="SM00363">
    <property type="entry name" value="S4"/>
    <property type="match status" value="1"/>
</dbReference>
<gene>
    <name evidence="3" type="ORF">RASY3_16345</name>
</gene>
<evidence type="ECO:0000256" key="1">
    <source>
        <dbReference type="PROSITE-ProRule" id="PRU00182"/>
    </source>
</evidence>
<comment type="caution">
    <text evidence="3">The sequence shown here is derived from an EMBL/GenBank/DDBJ whole genome shotgun (WGS) entry which is preliminary data.</text>
</comment>
<feature type="domain" description="RNA-binding S4" evidence="2">
    <location>
        <begin position="184"/>
        <end position="244"/>
    </location>
</feature>
<dbReference type="AlphaFoldDB" id="A0A011WLF9"/>
<dbReference type="InterPro" id="IPR002942">
    <property type="entry name" value="S4_RNA-bd"/>
</dbReference>
<dbReference type="RefSeq" id="WP_037289869.1">
    <property type="nucleotide sequence ID" value="NZ_JEOB01000004.1"/>
</dbReference>
<dbReference type="Pfam" id="PF17774">
    <property type="entry name" value="YlmH_RBD"/>
    <property type="match status" value="1"/>
</dbReference>
<evidence type="ECO:0000259" key="2">
    <source>
        <dbReference type="SMART" id="SM00363"/>
    </source>
</evidence>
<name>A0A011WLF9_RUMAL</name>
<reference evidence="3 4" key="1">
    <citation type="submission" date="2013-06" db="EMBL/GenBank/DDBJ databases">
        <title>Rumen cellulosomics: divergent fiber-degrading strategies revealed by comparative genome-wide analysis of six Ruminococcal strains.</title>
        <authorList>
            <person name="Dassa B."/>
            <person name="Borovok I."/>
            <person name="Lamed R."/>
            <person name="Flint H."/>
            <person name="Yeoman C.J."/>
            <person name="White B."/>
            <person name="Bayer E.A."/>
        </authorList>
    </citation>
    <scope>NUCLEOTIDE SEQUENCE [LARGE SCALE GENOMIC DNA]</scope>
    <source>
        <strain evidence="3 4">SY3</strain>
    </source>
</reference>
<dbReference type="EMBL" id="JEOB01000004">
    <property type="protein sequence ID" value="EXM37880.1"/>
    <property type="molecule type" value="Genomic_DNA"/>
</dbReference>
<protein>
    <submittedName>
        <fullName evidence="3">RNA-binding protein S4</fullName>
    </submittedName>
</protein>
<dbReference type="InterPro" id="IPR040591">
    <property type="entry name" value="RqcP2_RBD"/>
</dbReference>
<dbReference type="Pfam" id="PF01479">
    <property type="entry name" value="S4"/>
    <property type="match status" value="1"/>
</dbReference>
<dbReference type="Gene3D" id="3.30.70.330">
    <property type="match status" value="1"/>
</dbReference>
<dbReference type="SUPFAM" id="SSF55174">
    <property type="entry name" value="Alpha-L RNA-binding motif"/>
    <property type="match status" value="1"/>
</dbReference>
<organism evidence="3 4">
    <name type="scientific">Ruminococcus albus SY3</name>
    <dbReference type="NCBI Taxonomy" id="1341156"/>
    <lineage>
        <taxon>Bacteria</taxon>
        <taxon>Bacillati</taxon>
        <taxon>Bacillota</taxon>
        <taxon>Clostridia</taxon>
        <taxon>Eubacteriales</taxon>
        <taxon>Oscillospiraceae</taxon>
        <taxon>Ruminococcus</taxon>
    </lineage>
</organism>
<dbReference type="PANTHER" id="PTHR13633">
    <property type="entry name" value="MITOCHONDRIAL TRANSCRIPTION RESCUE FACTOR 1"/>
    <property type="match status" value="1"/>
</dbReference>
<dbReference type="PANTHER" id="PTHR13633:SF3">
    <property type="entry name" value="MITOCHONDRIAL TRANSCRIPTION RESCUE FACTOR 1"/>
    <property type="match status" value="1"/>
</dbReference>
<evidence type="ECO:0000313" key="3">
    <source>
        <dbReference type="EMBL" id="EXM37880.1"/>
    </source>
</evidence>
<dbReference type="PATRIC" id="fig|1341156.4.peg.2868"/>
<dbReference type="OrthoDB" id="9812787at2"/>
<dbReference type="GO" id="GO:0003723">
    <property type="term" value="F:RNA binding"/>
    <property type="evidence" value="ECO:0007669"/>
    <property type="project" value="UniProtKB-KW"/>
</dbReference>
<dbReference type="PROSITE" id="PS50889">
    <property type="entry name" value="S4"/>
    <property type="match status" value="1"/>
</dbReference>